<dbReference type="Proteomes" id="UP001215151">
    <property type="component" value="Unassembled WGS sequence"/>
</dbReference>
<feature type="compositionally biased region" description="Pro residues" evidence="1">
    <location>
        <begin position="213"/>
        <end position="228"/>
    </location>
</feature>
<protein>
    <submittedName>
        <fullName evidence="2">Uncharacterized protein</fullName>
    </submittedName>
</protein>
<name>A0AAD7TEW4_9APHY</name>
<dbReference type="EMBL" id="JAPEVG010001028">
    <property type="protein sequence ID" value="KAJ8454199.1"/>
    <property type="molecule type" value="Genomic_DNA"/>
</dbReference>
<gene>
    <name evidence="2" type="ORF">ONZ51_g13170</name>
</gene>
<keyword evidence="3" id="KW-1185">Reference proteome</keyword>
<sequence>MRQRSLSPQKPSTASQQGAWVFTPGGKYADPFPIVFKVPTEDLAHEVLSYRDAINVIQGASTVVDRVRTVYTLSLGDNILEDYIAQSPGHGLYPVVYGAECAVFLTYDDAVNATKGVAKPIWKKVPCFKRVVAYMVSRGESEKSTNLELKMLLDTYLASDRAAREAQGPNTDTPPTPQRLPASFSQMTPTQARTAHRRDARGTPSARAASSDLPPPSPPSSPSPPPSPSLSASDPLLSKRTFDISTAELNPPSDLVYQHTRDLRGIKRTHGFPVINTTKVPSCGASLDMFLQALGYDIESKLIVAYACRNSNVMEAFVKEMLTHGLPALEAKYMWYLWQSDLPTQEWADTLIISAAMVLFGKGKRLAARREASDAQRKYVTRLARKPYNTRRKAVSIKKTPAEKKQLIAQRAERREKIVEALSRARDTVTEEARKMQAEFGMHSEKYYEQQILQNSKVALTKRKANPWNALMRMVPA</sequence>
<evidence type="ECO:0000313" key="2">
    <source>
        <dbReference type="EMBL" id="KAJ8454199.1"/>
    </source>
</evidence>
<feature type="region of interest" description="Disordered" evidence="1">
    <location>
        <begin position="162"/>
        <end position="235"/>
    </location>
</feature>
<evidence type="ECO:0000256" key="1">
    <source>
        <dbReference type="SAM" id="MobiDB-lite"/>
    </source>
</evidence>
<reference evidence="2" key="1">
    <citation type="submission" date="2022-11" db="EMBL/GenBank/DDBJ databases">
        <title>Genome Sequence of Cubamyces cubensis.</title>
        <authorList>
            <person name="Buettner E."/>
        </authorList>
    </citation>
    <scope>NUCLEOTIDE SEQUENCE</scope>
    <source>
        <strain evidence="2">MPL-01</strain>
    </source>
</reference>
<proteinExistence type="predicted"/>
<dbReference type="AlphaFoldDB" id="A0AAD7TEW4"/>
<comment type="caution">
    <text evidence="2">The sequence shown here is derived from an EMBL/GenBank/DDBJ whole genome shotgun (WGS) entry which is preliminary data.</text>
</comment>
<accession>A0AAD7TEW4</accession>
<evidence type="ECO:0000313" key="3">
    <source>
        <dbReference type="Proteomes" id="UP001215151"/>
    </source>
</evidence>
<organism evidence="2 3">
    <name type="scientific">Trametes cubensis</name>
    <dbReference type="NCBI Taxonomy" id="1111947"/>
    <lineage>
        <taxon>Eukaryota</taxon>
        <taxon>Fungi</taxon>
        <taxon>Dikarya</taxon>
        <taxon>Basidiomycota</taxon>
        <taxon>Agaricomycotina</taxon>
        <taxon>Agaricomycetes</taxon>
        <taxon>Polyporales</taxon>
        <taxon>Polyporaceae</taxon>
        <taxon>Trametes</taxon>
    </lineage>
</organism>
<feature type="compositionally biased region" description="Polar residues" evidence="1">
    <location>
        <begin position="183"/>
        <end position="193"/>
    </location>
</feature>